<proteinExistence type="predicted"/>
<dbReference type="AlphaFoldDB" id="A0A6G0WAR2"/>
<reference evidence="4 5" key="1">
    <citation type="submission" date="2019-07" db="EMBL/GenBank/DDBJ databases">
        <title>Genomics analysis of Aphanomyces spp. identifies a new class of oomycete effector associated with host adaptation.</title>
        <authorList>
            <person name="Gaulin E."/>
        </authorList>
    </citation>
    <scope>NUCLEOTIDE SEQUENCE [LARGE SCALE GENOMIC DNA]</scope>
    <source>
        <strain evidence="4 5">ATCC 201684</strain>
    </source>
</reference>
<evidence type="ECO:0000256" key="1">
    <source>
        <dbReference type="SAM" id="SignalP"/>
    </source>
</evidence>
<feature type="signal peptide" evidence="1">
    <location>
        <begin position="1"/>
        <end position="19"/>
    </location>
</feature>
<evidence type="ECO:0000313" key="5">
    <source>
        <dbReference type="Proteomes" id="UP000481153"/>
    </source>
</evidence>
<dbReference type="EMBL" id="VJMJ01000309">
    <property type="protein sequence ID" value="KAF0723359.1"/>
    <property type="molecule type" value="Genomic_DNA"/>
</dbReference>
<dbReference type="EMBL" id="VJMJ01000309">
    <property type="protein sequence ID" value="KAF0723364.1"/>
    <property type="molecule type" value="Genomic_DNA"/>
</dbReference>
<evidence type="ECO:0000313" key="4">
    <source>
        <dbReference type="EMBL" id="KAF0723364.1"/>
    </source>
</evidence>
<feature type="chain" id="PRO_5036174203" evidence="1">
    <location>
        <begin position="20"/>
        <end position="103"/>
    </location>
</feature>
<gene>
    <name evidence="3" type="ORF">Ae201684_017701</name>
    <name evidence="4" type="ORF">Ae201684_017706</name>
    <name evidence="2" type="ORF">Ae201684_019143</name>
</gene>
<comment type="caution">
    <text evidence="4">The sequence shown here is derived from an EMBL/GenBank/DDBJ whole genome shotgun (WGS) entry which is preliminary data.</text>
</comment>
<evidence type="ECO:0000313" key="2">
    <source>
        <dbReference type="EMBL" id="KAF0721423.1"/>
    </source>
</evidence>
<sequence length="103" mass="10058">MKTFSMVTLVSMVIAAVDATGTTLLGGDKLPHEVSGAFGGVGVVGGGDLVGRGVITGRGRISRDGSIAGSGRVTGGGRITGGGALFAGVAVVRAEDHVDHIVN</sequence>
<name>A0A6G0WAR2_9STRA</name>
<evidence type="ECO:0000313" key="3">
    <source>
        <dbReference type="EMBL" id="KAF0723359.1"/>
    </source>
</evidence>
<dbReference type="EMBL" id="VJMJ01000417">
    <property type="protein sequence ID" value="KAF0721423.1"/>
    <property type="molecule type" value="Genomic_DNA"/>
</dbReference>
<keyword evidence="1" id="KW-0732">Signal</keyword>
<organism evidence="4 5">
    <name type="scientific">Aphanomyces euteiches</name>
    <dbReference type="NCBI Taxonomy" id="100861"/>
    <lineage>
        <taxon>Eukaryota</taxon>
        <taxon>Sar</taxon>
        <taxon>Stramenopiles</taxon>
        <taxon>Oomycota</taxon>
        <taxon>Saprolegniomycetes</taxon>
        <taxon>Saprolegniales</taxon>
        <taxon>Verrucalvaceae</taxon>
        <taxon>Aphanomyces</taxon>
    </lineage>
</organism>
<keyword evidence="5" id="KW-1185">Reference proteome</keyword>
<protein>
    <submittedName>
        <fullName evidence="4">Uncharacterized protein</fullName>
    </submittedName>
</protein>
<accession>A0A6G0WAR2</accession>
<dbReference type="Proteomes" id="UP000481153">
    <property type="component" value="Unassembled WGS sequence"/>
</dbReference>